<dbReference type="UniPathway" id="UPA00034">
    <property type="reaction ID" value="UER00015"/>
</dbReference>
<evidence type="ECO:0000256" key="4">
    <source>
        <dbReference type="ARBA" id="ARBA00005139"/>
    </source>
</evidence>
<dbReference type="EMBL" id="LR134406">
    <property type="protein sequence ID" value="VEH71436.1"/>
    <property type="molecule type" value="Genomic_DNA"/>
</dbReference>
<keyword evidence="8 18" id="KW-0028">Amino-acid biosynthesis</keyword>
<dbReference type="OrthoDB" id="9799110at2"/>
<dbReference type="GO" id="GO:0004072">
    <property type="term" value="F:aspartate kinase activity"/>
    <property type="evidence" value="ECO:0007669"/>
    <property type="project" value="UniProtKB-EC"/>
</dbReference>
<evidence type="ECO:0000256" key="6">
    <source>
        <dbReference type="ARBA" id="ARBA00013059"/>
    </source>
</evidence>
<evidence type="ECO:0000313" key="21">
    <source>
        <dbReference type="EMBL" id="VEH71436.1"/>
    </source>
</evidence>
<evidence type="ECO:0000256" key="5">
    <source>
        <dbReference type="ARBA" id="ARBA00010122"/>
    </source>
</evidence>
<keyword evidence="12 16" id="KW-0067">ATP-binding</keyword>
<dbReference type="GO" id="GO:0009089">
    <property type="term" value="P:lysine biosynthetic process via diaminopimelate"/>
    <property type="evidence" value="ECO:0007669"/>
    <property type="project" value="UniProtKB-UniPathway"/>
</dbReference>
<comment type="pathway">
    <text evidence="4 18">Amino-acid biosynthesis; L-threonine biosynthesis; L-threonine from L-aspartate: step 1/5.</text>
</comment>
<keyword evidence="9 17" id="KW-0808">Transferase</keyword>
<evidence type="ECO:0000256" key="18">
    <source>
        <dbReference type="RuleBase" id="RU004249"/>
    </source>
</evidence>
<evidence type="ECO:0000313" key="20">
    <source>
        <dbReference type="EMBL" id="QUC11435.1"/>
    </source>
</evidence>
<evidence type="ECO:0000256" key="14">
    <source>
        <dbReference type="ARBA" id="ARBA00023154"/>
    </source>
</evidence>
<dbReference type="InterPro" id="IPR001048">
    <property type="entry name" value="Asp/Glu/Uridylate_kinase"/>
</dbReference>
<dbReference type="FunFam" id="3.30.2130.10:FF:000002">
    <property type="entry name" value="Aspartokinase"/>
    <property type="match status" value="1"/>
</dbReference>
<evidence type="ECO:0000256" key="15">
    <source>
        <dbReference type="ARBA" id="ARBA00047872"/>
    </source>
</evidence>
<dbReference type="InterPro" id="IPR036393">
    <property type="entry name" value="AceGlu_kinase-like_sf"/>
</dbReference>
<dbReference type="InterPro" id="IPR054352">
    <property type="entry name" value="ACT_Aspartokinase"/>
</dbReference>
<feature type="binding site" evidence="16">
    <location>
        <position position="47"/>
    </location>
    <ligand>
        <name>substrate</name>
    </ligand>
</feature>
<dbReference type="EMBL" id="CP072385">
    <property type="protein sequence ID" value="QUC11435.1"/>
    <property type="molecule type" value="Genomic_DNA"/>
</dbReference>
<evidence type="ECO:0000256" key="11">
    <source>
        <dbReference type="ARBA" id="ARBA00022777"/>
    </source>
</evidence>
<dbReference type="NCBIfam" id="NF005154">
    <property type="entry name" value="PRK06635.1-2"/>
    <property type="match status" value="1"/>
</dbReference>
<dbReference type="InterPro" id="IPR001341">
    <property type="entry name" value="Asp_kinase"/>
</dbReference>
<dbReference type="CDD" id="cd04923">
    <property type="entry name" value="ACT_AK-LysC-DapG-like_2"/>
    <property type="match status" value="1"/>
</dbReference>
<dbReference type="GO" id="GO:0019877">
    <property type="term" value="P:diaminopimelate biosynthetic process"/>
    <property type="evidence" value="ECO:0007669"/>
    <property type="project" value="UniProtKB-KW"/>
</dbReference>
<feature type="binding site" evidence="16">
    <location>
        <begin position="7"/>
        <end position="10"/>
    </location>
    <ligand>
        <name>ATP</name>
        <dbReference type="ChEBI" id="CHEBI:30616"/>
    </ligand>
</feature>
<evidence type="ECO:0000256" key="16">
    <source>
        <dbReference type="PIRSR" id="PIRSR000726-1"/>
    </source>
</evidence>
<dbReference type="OMA" id="DNINIMM"/>
<gene>
    <name evidence="21" type="primary">lysC</name>
    <name evidence="20" type="ORF">J5A53_01660</name>
    <name evidence="21" type="ORF">NCTC12967_02756</name>
</gene>
<dbReference type="GO" id="GO:0005524">
    <property type="term" value="F:ATP binding"/>
    <property type="evidence" value="ECO:0007669"/>
    <property type="project" value="UniProtKB-KW"/>
</dbReference>
<keyword evidence="10 16" id="KW-0547">Nucleotide-binding</keyword>
<dbReference type="GeneID" id="64408178"/>
<sequence length="424" mass="45065">MGRIVQKYGGSSVADAESIKRVARRIARTRADGHEVIIVISAMGDATDELMDLALKVSPNPKSRELDMLLTTGERQSAALLAMALADLGVEAVSYTGSQAGILTTPTHGNARIIDITPGRVVRSLEEGSVVIVAGFQGVAQTTKDVTTLGRGASDTTAVALASALGADHCEIYTDVDGVYTADPRIVPSARRITEIGYEEMMELAASGAKILHLRCVEYARRENVKVHVRSSFSDKPGTWVKPHDEVRKAGKMEEAIITGVAHDRSEAKITVIGVPDQVGAAASIFEVISDAGINIDMIVQNVSRLSDVKTDISFTLPMSDGRKGIEALEANKNKIGFEEVLYDDQIGKVSIVGVGMRSHSGVTTTFFKALAAEGVNLQMISTSEIRISVVVSTDEVDRAVRGAHAAFGLDGEEEAVVYAGTGR</sequence>
<dbReference type="SUPFAM" id="SSF55021">
    <property type="entry name" value="ACT-like"/>
    <property type="match status" value="2"/>
</dbReference>
<proteinExistence type="inferred from homology"/>
<comment type="function">
    <text evidence="1">Catalyzes the phosphorylation of the beta-carboxyl group of aspartic acid with ATP to yield 4-phospho-L-aspartate, which is involved in the branched biosynthetic pathway leading to the biosynthesis of amino acids lysine, threonine, isoleucine and methionine.</text>
</comment>
<accession>A0A3N4D164</accession>
<dbReference type="AlphaFoldDB" id="A0A3N4D164"/>
<dbReference type="InterPro" id="IPR005260">
    <property type="entry name" value="Asp_kin_monofn"/>
</dbReference>
<keyword evidence="14" id="KW-0457">Lysine biosynthesis</keyword>
<dbReference type="Gene3D" id="3.40.1160.10">
    <property type="entry name" value="Acetylglutamate kinase-like"/>
    <property type="match status" value="1"/>
</dbReference>
<evidence type="ECO:0000313" key="22">
    <source>
        <dbReference type="Proteomes" id="UP000273044"/>
    </source>
</evidence>
<evidence type="ECO:0000256" key="1">
    <source>
        <dbReference type="ARBA" id="ARBA00002843"/>
    </source>
</evidence>
<dbReference type="GO" id="GO:0009090">
    <property type="term" value="P:homoserine biosynthetic process"/>
    <property type="evidence" value="ECO:0007669"/>
    <property type="project" value="TreeGrafter"/>
</dbReference>
<keyword evidence="13" id="KW-0220">Diaminopimelate biosynthesis</keyword>
<evidence type="ECO:0000256" key="12">
    <source>
        <dbReference type="ARBA" id="ARBA00022840"/>
    </source>
</evidence>
<dbReference type="PANTHER" id="PTHR21499:SF3">
    <property type="entry name" value="ASPARTOKINASE"/>
    <property type="match status" value="1"/>
</dbReference>
<evidence type="ECO:0000259" key="19">
    <source>
        <dbReference type="PROSITE" id="PS51671"/>
    </source>
</evidence>
<feature type="binding site" evidence="16">
    <location>
        <position position="180"/>
    </location>
    <ligand>
        <name>ATP</name>
        <dbReference type="ChEBI" id="CHEBI:30616"/>
    </ligand>
</feature>
<feature type="domain" description="ACT" evidence="19">
    <location>
        <begin position="270"/>
        <end position="355"/>
    </location>
</feature>
<comment type="pathway">
    <text evidence="3 18">Amino-acid biosynthesis; L-methionine biosynthesis via de novo pathway; L-homoserine from L-aspartate: step 1/3.</text>
</comment>
<dbReference type="PANTHER" id="PTHR21499">
    <property type="entry name" value="ASPARTATE KINASE"/>
    <property type="match status" value="1"/>
</dbReference>
<dbReference type="RefSeq" id="WP_014847791.1">
    <property type="nucleotide sequence ID" value="NZ_CAJZDL010000067.1"/>
</dbReference>
<feature type="binding site" evidence="16">
    <location>
        <begin position="174"/>
        <end position="175"/>
    </location>
    <ligand>
        <name>ATP</name>
        <dbReference type="ChEBI" id="CHEBI:30616"/>
    </ligand>
</feature>
<dbReference type="CDD" id="cd04261">
    <property type="entry name" value="AAK_AKii-LysC-BS"/>
    <property type="match status" value="1"/>
</dbReference>
<reference evidence="21 22" key="1">
    <citation type="submission" date="2018-12" db="EMBL/GenBank/DDBJ databases">
        <authorList>
            <consortium name="Pathogen Informatics"/>
        </authorList>
    </citation>
    <scope>NUCLEOTIDE SEQUENCE [LARGE SCALE GENOMIC DNA]</scope>
    <source>
        <strain evidence="21 22">NCTC12967</strain>
    </source>
</reference>
<name>A0A3N4D164_9ACTN</name>
<protein>
    <recommendedName>
        <fullName evidence="7 17">Aspartokinase</fullName>
        <ecNumber evidence="6 17">2.7.2.4</ecNumber>
    </recommendedName>
</protein>
<keyword evidence="11 17" id="KW-0418">Kinase</keyword>
<dbReference type="NCBIfam" id="NF005155">
    <property type="entry name" value="PRK06635.1-4"/>
    <property type="match status" value="1"/>
</dbReference>
<comment type="catalytic activity">
    <reaction evidence="15 17">
        <text>L-aspartate + ATP = 4-phospho-L-aspartate + ADP</text>
        <dbReference type="Rhea" id="RHEA:23776"/>
        <dbReference type="ChEBI" id="CHEBI:29991"/>
        <dbReference type="ChEBI" id="CHEBI:30616"/>
        <dbReference type="ChEBI" id="CHEBI:57535"/>
        <dbReference type="ChEBI" id="CHEBI:456216"/>
        <dbReference type="EC" id="2.7.2.4"/>
    </reaction>
</comment>
<dbReference type="GO" id="GO:0009088">
    <property type="term" value="P:threonine biosynthetic process"/>
    <property type="evidence" value="ECO:0007669"/>
    <property type="project" value="UniProtKB-UniPathway"/>
</dbReference>
<dbReference type="FunFam" id="3.40.1160.10:FF:000002">
    <property type="entry name" value="Aspartokinase"/>
    <property type="match status" value="1"/>
</dbReference>
<evidence type="ECO:0000256" key="3">
    <source>
        <dbReference type="ARBA" id="ARBA00004986"/>
    </source>
</evidence>
<dbReference type="EC" id="2.7.2.4" evidence="6 17"/>
<dbReference type="InterPro" id="IPR041740">
    <property type="entry name" value="AKii-LysC-BS"/>
</dbReference>
<dbReference type="PROSITE" id="PS51671">
    <property type="entry name" value="ACT"/>
    <property type="match status" value="1"/>
</dbReference>
<dbReference type="Proteomes" id="UP000677180">
    <property type="component" value="Chromosome"/>
</dbReference>
<evidence type="ECO:0000256" key="13">
    <source>
        <dbReference type="ARBA" id="ARBA00022915"/>
    </source>
</evidence>
<dbReference type="UniPathway" id="UPA00051">
    <property type="reaction ID" value="UER00462"/>
</dbReference>
<dbReference type="NCBIfam" id="NF005153">
    <property type="entry name" value="PRK06635.1-1"/>
    <property type="match status" value="1"/>
</dbReference>
<comment type="similarity">
    <text evidence="5 17">Belongs to the aspartokinase family.</text>
</comment>
<dbReference type="GO" id="GO:0005829">
    <property type="term" value="C:cytosol"/>
    <property type="evidence" value="ECO:0007669"/>
    <property type="project" value="TreeGrafter"/>
</dbReference>
<dbReference type="Proteomes" id="UP000273044">
    <property type="component" value="Chromosome"/>
</dbReference>
<dbReference type="Pfam" id="PF22468">
    <property type="entry name" value="ACT_9"/>
    <property type="match status" value="2"/>
</dbReference>
<evidence type="ECO:0000256" key="9">
    <source>
        <dbReference type="ARBA" id="ARBA00022679"/>
    </source>
</evidence>
<dbReference type="InterPro" id="IPR045865">
    <property type="entry name" value="ACT-like_dom_sf"/>
</dbReference>
<dbReference type="PROSITE" id="PS00324">
    <property type="entry name" value="ASPARTOKINASE"/>
    <property type="match status" value="1"/>
</dbReference>
<feature type="binding site" evidence="16">
    <location>
        <position position="74"/>
    </location>
    <ligand>
        <name>substrate</name>
    </ligand>
</feature>
<organism evidence="21 22">
    <name type="scientific">Arachnia propionica</name>
    <dbReference type="NCBI Taxonomy" id="1750"/>
    <lineage>
        <taxon>Bacteria</taxon>
        <taxon>Bacillati</taxon>
        <taxon>Actinomycetota</taxon>
        <taxon>Actinomycetes</taxon>
        <taxon>Propionibacteriales</taxon>
        <taxon>Propionibacteriaceae</taxon>
        <taxon>Arachnia</taxon>
    </lineage>
</organism>
<reference evidence="20" key="2">
    <citation type="submission" date="2021-03" db="EMBL/GenBank/DDBJ databases">
        <title>Human Oral Microbial Genomes.</title>
        <authorList>
            <person name="Johnston C.D."/>
            <person name="Chen T."/>
            <person name="Dewhirst F.E."/>
        </authorList>
    </citation>
    <scope>NUCLEOTIDE SEQUENCE</scope>
    <source>
        <strain evidence="20">F0714</strain>
    </source>
</reference>
<dbReference type="SUPFAM" id="SSF53633">
    <property type="entry name" value="Carbamate kinase-like"/>
    <property type="match status" value="1"/>
</dbReference>
<dbReference type="CDD" id="cd04913">
    <property type="entry name" value="ACT_AKii-LysC-BS-like_1"/>
    <property type="match status" value="1"/>
</dbReference>
<feature type="binding site" evidence="16">
    <location>
        <position position="185"/>
    </location>
    <ligand>
        <name>ATP</name>
        <dbReference type="ChEBI" id="CHEBI:30616"/>
    </ligand>
</feature>
<comment type="pathway">
    <text evidence="2 18">Amino-acid biosynthesis; L-lysine biosynthesis via DAP pathway; (S)-tetrahydrodipicolinate from L-aspartate: step 1/4.</text>
</comment>
<dbReference type="InterPro" id="IPR002912">
    <property type="entry name" value="ACT_dom"/>
</dbReference>
<dbReference type="InterPro" id="IPR018042">
    <property type="entry name" value="Aspartate_kinase_CS"/>
</dbReference>
<evidence type="ECO:0000256" key="17">
    <source>
        <dbReference type="RuleBase" id="RU003448"/>
    </source>
</evidence>
<evidence type="ECO:0000256" key="7">
    <source>
        <dbReference type="ARBA" id="ARBA00016273"/>
    </source>
</evidence>
<keyword evidence="22" id="KW-1185">Reference proteome</keyword>
<dbReference type="UniPathway" id="UPA00050">
    <property type="reaction ID" value="UER00461"/>
</dbReference>
<dbReference type="Gene3D" id="3.30.2130.10">
    <property type="entry name" value="VC0802-like"/>
    <property type="match status" value="1"/>
</dbReference>
<evidence type="ECO:0000256" key="10">
    <source>
        <dbReference type="ARBA" id="ARBA00022741"/>
    </source>
</evidence>
<evidence type="ECO:0000256" key="8">
    <source>
        <dbReference type="ARBA" id="ARBA00022605"/>
    </source>
</evidence>
<dbReference type="PIRSF" id="PIRSF000726">
    <property type="entry name" value="Asp_kin"/>
    <property type="match status" value="1"/>
</dbReference>
<dbReference type="NCBIfam" id="TIGR00657">
    <property type="entry name" value="asp_kinases"/>
    <property type="match status" value="1"/>
</dbReference>
<dbReference type="Pfam" id="PF00696">
    <property type="entry name" value="AA_kinase"/>
    <property type="match status" value="1"/>
</dbReference>
<evidence type="ECO:0000256" key="2">
    <source>
        <dbReference type="ARBA" id="ARBA00004766"/>
    </source>
</evidence>